<dbReference type="OrthoDB" id="10252446at2759"/>
<protein>
    <submittedName>
        <fullName evidence="4">(African queen) hypothetical protein</fullName>
    </submittedName>
</protein>
<dbReference type="Proteomes" id="UP000789524">
    <property type="component" value="Unassembled WGS sequence"/>
</dbReference>
<keyword evidence="5" id="KW-1185">Reference proteome</keyword>
<gene>
    <name evidence="4" type="ORF">DCHRY22_LOCUS2649</name>
</gene>
<dbReference type="EMBL" id="CAKASE010000046">
    <property type="protein sequence ID" value="CAG9561080.1"/>
    <property type="molecule type" value="Genomic_DNA"/>
</dbReference>
<dbReference type="SUPFAM" id="SSF75011">
    <property type="entry name" value="3-carboxy-cis,cis-mucoante lactonizing enzyme"/>
    <property type="match status" value="1"/>
</dbReference>
<comment type="similarity">
    <text evidence="1">Belongs to the selenium-binding protein family.</text>
</comment>
<feature type="transmembrane region" description="Helical" evidence="3">
    <location>
        <begin position="61"/>
        <end position="78"/>
    </location>
</feature>
<evidence type="ECO:0000313" key="5">
    <source>
        <dbReference type="Proteomes" id="UP000789524"/>
    </source>
</evidence>
<comment type="caution">
    <text evidence="4">The sequence shown here is derived from an EMBL/GenBank/DDBJ whole genome shotgun (WGS) entry which is preliminary data.</text>
</comment>
<dbReference type="GO" id="GO:0008430">
    <property type="term" value="F:selenium binding"/>
    <property type="evidence" value="ECO:0007669"/>
    <property type="project" value="InterPro"/>
</dbReference>
<reference evidence="4" key="1">
    <citation type="submission" date="2021-09" db="EMBL/GenBank/DDBJ databases">
        <authorList>
            <person name="Martin H S."/>
        </authorList>
    </citation>
    <scope>NUCLEOTIDE SEQUENCE</scope>
</reference>
<keyword evidence="2" id="KW-0711">Selenium</keyword>
<evidence type="ECO:0000256" key="1">
    <source>
        <dbReference type="ARBA" id="ARBA00005606"/>
    </source>
</evidence>
<organism evidence="4 5">
    <name type="scientific">Danaus chrysippus</name>
    <name type="common">African queen</name>
    <dbReference type="NCBI Taxonomy" id="151541"/>
    <lineage>
        <taxon>Eukaryota</taxon>
        <taxon>Metazoa</taxon>
        <taxon>Ecdysozoa</taxon>
        <taxon>Arthropoda</taxon>
        <taxon>Hexapoda</taxon>
        <taxon>Insecta</taxon>
        <taxon>Pterygota</taxon>
        <taxon>Neoptera</taxon>
        <taxon>Endopterygota</taxon>
        <taxon>Lepidoptera</taxon>
        <taxon>Glossata</taxon>
        <taxon>Ditrysia</taxon>
        <taxon>Papilionoidea</taxon>
        <taxon>Nymphalidae</taxon>
        <taxon>Danainae</taxon>
        <taxon>Danaini</taxon>
        <taxon>Danaina</taxon>
        <taxon>Danaus</taxon>
        <taxon>Anosia</taxon>
    </lineage>
</organism>
<dbReference type="PANTHER" id="PTHR23300:SF0">
    <property type="entry name" value="METHANETHIOL OXIDASE"/>
    <property type="match status" value="1"/>
</dbReference>
<dbReference type="Pfam" id="PF05694">
    <property type="entry name" value="SBP56"/>
    <property type="match status" value="1"/>
</dbReference>
<accession>A0A8J2QEF0</accession>
<evidence type="ECO:0000313" key="4">
    <source>
        <dbReference type="EMBL" id="CAG9561080.1"/>
    </source>
</evidence>
<keyword evidence="3" id="KW-0812">Transmembrane</keyword>
<evidence type="ECO:0000256" key="3">
    <source>
        <dbReference type="SAM" id="Phobius"/>
    </source>
</evidence>
<feature type="transmembrane region" description="Helical" evidence="3">
    <location>
        <begin position="84"/>
        <end position="104"/>
    </location>
</feature>
<proteinExistence type="inferred from homology"/>
<keyword evidence="3" id="KW-0472">Membrane</keyword>
<keyword evidence="3" id="KW-1133">Transmembrane helix</keyword>
<sequence length="622" mass="70162">MSMASFFPLPRGKVIGEIRRVRRTGVFLDSVSFALTSREGAVRGTRPAHDLLHIIRQHLKGIIAITRYVVIIVMHFISNPLYKHAKLLAIIVLILITLVAGILLRNKIKRTAISVIQESEYIEYGLMTNATVPGKADRKEYLYRLLTNTTRSLIQMEIQARRLEENMRKGPGYATPLDAFRNGPREELLYVVCVQPDLTKQDYLATVDVDPKSPTYSQVIHRTYTGSVGDELHHSGWNVCSSCYDNPDLKRNLLILPGLHSCKVFAVDVGTNPRKPELYKVIDGSEMRSFNCTFPHTTHCLASGEIMISTMGDKNENGKGDFVLIDSKTLKVTGTWTRGEKIAKFGYDFWYQPYHDVMIASEWGTPKHFKTGFHPGDIPNSERYGSSLNVYKWSTRVLEQVIDLGNEGSAPLEIRFLHDPKSEEGFVGCAVNANVYRFYKSNDGKWKADKVIDIPAKKVIRDGKETLINGLISDILLSLDDKYLYISCWLHGDVRQYDISDPKNPKLTGQIHLGGEIEVPQLVTVKSKKLYGGPQMLQLSLDGKRLYVSSSLYSPWDKQFYPQMVEQGGWIVKLDVDTVNGGIKLDPDFLVDFGKEPNGPVIPHEMRYPGGDCTSDIWLAEK</sequence>
<dbReference type="PANTHER" id="PTHR23300">
    <property type="entry name" value="METHANETHIOL OXIDASE"/>
    <property type="match status" value="1"/>
</dbReference>
<dbReference type="InterPro" id="IPR008826">
    <property type="entry name" value="Se-bd"/>
</dbReference>
<dbReference type="AlphaFoldDB" id="A0A8J2QEF0"/>
<evidence type="ECO:0000256" key="2">
    <source>
        <dbReference type="ARBA" id="ARBA00023266"/>
    </source>
</evidence>
<name>A0A8J2QEF0_9NEOP</name>